<comment type="caution">
    <text evidence="5">The sequence shown here is derived from an EMBL/GenBank/DDBJ whole genome shotgun (WGS) entry which is preliminary data.</text>
</comment>
<sequence length="331" mass="36544">MSFTVINKGFSAAIQDLGRPGYQRFGVIVGGVMDAPSAKLANWLVGNNRGAAVIEFSYLGPAVRFEQETLFAITGALCQPRLDERAIGCGRPVVAHPGQILQVGGVSSGSRGYIAFAGGMDTPPWLGSRSTYERAGQGGWHGRSLREQDSVPVGRLTDFQQRLLHKLAASTTDCNWFASLRRAYKRPAVIRVMRDVHWPLFTEQSRTAFLETDYQVTRASDRMGYRLEGMSIQLQQKRDIYSEAVAFGSIQVPPNGQPIILMADHQSTGGYPRIAHVAAVDLPLLGQLPPGSRMHFCELAVDQAERLLLEQMEELDGLQKYVRKKLTLLIE</sequence>
<dbReference type="InterPro" id="IPR029000">
    <property type="entry name" value="Cyclophilin-like_dom_sf"/>
</dbReference>
<gene>
    <name evidence="5" type="ORF">JOC27_000314</name>
</gene>
<feature type="domain" description="Carboxyltransferase" evidence="4">
    <location>
        <begin position="24"/>
        <end position="315"/>
    </location>
</feature>
<name>A0ABS2Q7B0_9BACL</name>
<protein>
    <submittedName>
        <fullName evidence="5">Antagonist of KipI</fullName>
    </submittedName>
</protein>
<evidence type="ECO:0000259" key="4">
    <source>
        <dbReference type="SMART" id="SM00797"/>
    </source>
</evidence>
<keyword evidence="3" id="KW-0067">ATP-binding</keyword>
<dbReference type="PANTHER" id="PTHR43309:SF5">
    <property type="entry name" value="5-OXOPROLINASE SUBUNIT C"/>
    <property type="match status" value="1"/>
</dbReference>
<keyword evidence="2" id="KW-0378">Hydrolase</keyword>
<evidence type="ECO:0000313" key="5">
    <source>
        <dbReference type="EMBL" id="MBM7656877.1"/>
    </source>
</evidence>
<dbReference type="SMART" id="SM00797">
    <property type="entry name" value="AHS2"/>
    <property type="match status" value="1"/>
</dbReference>
<keyword evidence="6" id="KW-1185">Reference proteome</keyword>
<organism evidence="5 6">
    <name type="scientific">Sporolactobacillus spathodeae</name>
    <dbReference type="NCBI Taxonomy" id="1465502"/>
    <lineage>
        <taxon>Bacteria</taxon>
        <taxon>Bacillati</taxon>
        <taxon>Bacillota</taxon>
        <taxon>Bacilli</taxon>
        <taxon>Bacillales</taxon>
        <taxon>Sporolactobacillaceae</taxon>
        <taxon>Sporolactobacillus</taxon>
    </lineage>
</organism>
<reference evidence="5 6" key="1">
    <citation type="submission" date="2021-01" db="EMBL/GenBank/DDBJ databases">
        <title>Genomic Encyclopedia of Type Strains, Phase IV (KMG-IV): sequencing the most valuable type-strain genomes for metagenomic binning, comparative biology and taxonomic classification.</title>
        <authorList>
            <person name="Goeker M."/>
        </authorList>
    </citation>
    <scope>NUCLEOTIDE SEQUENCE [LARGE SCALE GENOMIC DNA]</scope>
    <source>
        <strain evidence="5 6">DSM 100968</strain>
    </source>
</reference>
<dbReference type="InterPro" id="IPR052708">
    <property type="entry name" value="PxpC"/>
</dbReference>
<dbReference type="Pfam" id="PF02626">
    <property type="entry name" value="CT_A_B"/>
    <property type="match status" value="1"/>
</dbReference>
<dbReference type="SUPFAM" id="SSF50891">
    <property type="entry name" value="Cyclophilin-like"/>
    <property type="match status" value="1"/>
</dbReference>
<dbReference type="Gene3D" id="2.40.100.10">
    <property type="entry name" value="Cyclophilin-like"/>
    <property type="match status" value="1"/>
</dbReference>
<accession>A0ABS2Q7B0</accession>
<evidence type="ECO:0000256" key="2">
    <source>
        <dbReference type="ARBA" id="ARBA00022801"/>
    </source>
</evidence>
<dbReference type="PANTHER" id="PTHR43309">
    <property type="entry name" value="5-OXOPROLINASE SUBUNIT C"/>
    <property type="match status" value="1"/>
</dbReference>
<proteinExistence type="predicted"/>
<dbReference type="InterPro" id="IPR003778">
    <property type="entry name" value="CT_A_B"/>
</dbReference>
<dbReference type="NCBIfam" id="TIGR00724">
    <property type="entry name" value="urea_amlyse_rel"/>
    <property type="match status" value="1"/>
</dbReference>
<evidence type="ECO:0000256" key="3">
    <source>
        <dbReference type="ARBA" id="ARBA00022840"/>
    </source>
</evidence>
<keyword evidence="1" id="KW-0547">Nucleotide-binding</keyword>
<dbReference type="RefSeq" id="WP_205005236.1">
    <property type="nucleotide sequence ID" value="NZ_CBCRXA010000002.1"/>
</dbReference>
<evidence type="ECO:0000313" key="6">
    <source>
        <dbReference type="Proteomes" id="UP000823201"/>
    </source>
</evidence>
<dbReference type="EMBL" id="JAFBEV010000002">
    <property type="protein sequence ID" value="MBM7656877.1"/>
    <property type="molecule type" value="Genomic_DNA"/>
</dbReference>
<dbReference type="Proteomes" id="UP000823201">
    <property type="component" value="Unassembled WGS sequence"/>
</dbReference>
<evidence type="ECO:0000256" key="1">
    <source>
        <dbReference type="ARBA" id="ARBA00022741"/>
    </source>
</evidence>